<name>A0A4Z2DF13_SCHJA</name>
<evidence type="ECO:0000313" key="1">
    <source>
        <dbReference type="EMBL" id="TNN15056.1"/>
    </source>
</evidence>
<dbReference type="EMBL" id="SKCS01000158">
    <property type="protein sequence ID" value="TNN15056.1"/>
    <property type="molecule type" value="Genomic_DNA"/>
</dbReference>
<organism evidence="1 2">
    <name type="scientific">Schistosoma japonicum</name>
    <name type="common">Blood fluke</name>
    <dbReference type="NCBI Taxonomy" id="6182"/>
    <lineage>
        <taxon>Eukaryota</taxon>
        <taxon>Metazoa</taxon>
        <taxon>Spiralia</taxon>
        <taxon>Lophotrochozoa</taxon>
        <taxon>Platyhelminthes</taxon>
        <taxon>Trematoda</taxon>
        <taxon>Digenea</taxon>
        <taxon>Strigeidida</taxon>
        <taxon>Schistosomatoidea</taxon>
        <taxon>Schistosomatidae</taxon>
        <taxon>Schistosoma</taxon>
    </lineage>
</organism>
<dbReference type="InterPro" id="IPR027417">
    <property type="entry name" value="P-loop_NTPase"/>
</dbReference>
<dbReference type="AlphaFoldDB" id="A0A4Z2DF13"/>
<reference evidence="1 2" key="1">
    <citation type="submission" date="2019-03" db="EMBL/GenBank/DDBJ databases">
        <title>An improved genome assembly of the fluke Schistosoma japonicum.</title>
        <authorList>
            <person name="Hu W."/>
            <person name="Luo F."/>
            <person name="Yin M."/>
            <person name="Mo X."/>
            <person name="Sun C."/>
            <person name="Wu Q."/>
            <person name="Zhu B."/>
            <person name="Xiang M."/>
            <person name="Wang J."/>
            <person name="Wang Y."/>
            <person name="Zhang T."/>
            <person name="Xu B."/>
            <person name="Zheng H."/>
            <person name="Feng Z."/>
        </authorList>
    </citation>
    <scope>NUCLEOTIDE SEQUENCE [LARGE SCALE GENOMIC DNA]</scope>
    <source>
        <strain evidence="1">HuSjv2</strain>
        <tissue evidence="1">Worms</tissue>
    </source>
</reference>
<dbReference type="OrthoDB" id="9995306at2759"/>
<sequence length="342" mass="38866">MNFSEIFRDLLNSPPIPSSTHHNTEVLHKTYIDNNVNANHNSNKFCLLLSHGISVHELFFTECINQFLQNHFSSTTTTTTTISSVDKNSLLSNNQANDTIKCIIFCFHKSWNIYHKLLNPLYANNVTLKNNLTIIDMTVILENLLISNFDVDSIDKDYSSSDKSIGTIVRDYIKDKTNEYLMNNSATTDPSKDIVQQTIGIFIDNISALHDLGVTIRELEQLLCSWLYLPDSDTTIKRNNHSLICVGLHVGDHFQDSVISEYEPALVHLIGLWKSRASIILECKPLQTGYTSLVDGQLICWKRSMVDDANLRNVTTENRIYHFHVEGKHINCYTPGTTKLLT</sequence>
<proteinExistence type="predicted"/>
<evidence type="ECO:0000313" key="2">
    <source>
        <dbReference type="Proteomes" id="UP000311919"/>
    </source>
</evidence>
<accession>A0A4Z2DF13</accession>
<comment type="caution">
    <text evidence="1">The sequence shown here is derived from an EMBL/GenBank/DDBJ whole genome shotgun (WGS) entry which is preliminary data.</text>
</comment>
<keyword evidence="2" id="KW-1185">Reference proteome</keyword>
<gene>
    <name evidence="1" type="ORF">EWB00_001666</name>
</gene>
<protein>
    <submittedName>
        <fullName evidence="1">Uncharacterized protein</fullName>
    </submittedName>
</protein>
<dbReference type="Gene3D" id="3.40.50.300">
    <property type="entry name" value="P-loop containing nucleotide triphosphate hydrolases"/>
    <property type="match status" value="1"/>
</dbReference>
<dbReference type="Proteomes" id="UP000311919">
    <property type="component" value="Unassembled WGS sequence"/>
</dbReference>